<dbReference type="Gene3D" id="3.40.50.720">
    <property type="entry name" value="NAD(P)-binding Rossmann-like Domain"/>
    <property type="match status" value="1"/>
</dbReference>
<proteinExistence type="predicted"/>
<dbReference type="PANTHER" id="PTHR45458">
    <property type="entry name" value="SHORT-CHAIN DEHYDROGENASE/REDUCTASE SDR"/>
    <property type="match status" value="1"/>
</dbReference>
<dbReference type="EMBL" id="BAAAEM010000002">
    <property type="protein sequence ID" value="GAA0466645.1"/>
    <property type="molecule type" value="Genomic_DNA"/>
</dbReference>
<name>A0ABN1A3P8_9SPHN</name>
<dbReference type="InterPro" id="IPR052184">
    <property type="entry name" value="SDR_enzymes"/>
</dbReference>
<dbReference type="RefSeq" id="WP_229954037.1">
    <property type="nucleotide sequence ID" value="NZ_BAAAEM010000002.1"/>
</dbReference>
<accession>A0ABN1A3P8</accession>
<comment type="caution">
    <text evidence="1">The sequence shown here is derived from an EMBL/GenBank/DDBJ whole genome shotgun (WGS) entry which is preliminary data.</text>
</comment>
<dbReference type="InterPro" id="IPR036291">
    <property type="entry name" value="NAD(P)-bd_dom_sf"/>
</dbReference>
<dbReference type="PRINTS" id="PR00081">
    <property type="entry name" value="GDHRDH"/>
</dbReference>
<evidence type="ECO:0000313" key="2">
    <source>
        <dbReference type="Proteomes" id="UP001500713"/>
    </source>
</evidence>
<reference evidence="1 2" key="1">
    <citation type="journal article" date="2019" name="Int. J. Syst. Evol. Microbiol.">
        <title>The Global Catalogue of Microorganisms (GCM) 10K type strain sequencing project: providing services to taxonomists for standard genome sequencing and annotation.</title>
        <authorList>
            <consortium name="The Broad Institute Genomics Platform"/>
            <consortium name="The Broad Institute Genome Sequencing Center for Infectious Disease"/>
            <person name="Wu L."/>
            <person name="Ma J."/>
        </authorList>
    </citation>
    <scope>NUCLEOTIDE SEQUENCE [LARGE SCALE GENOMIC DNA]</scope>
    <source>
        <strain evidence="1 2">JCM 14162</strain>
    </source>
</reference>
<organism evidence="1 2">
    <name type="scientific">Parasphingorhabdus litoris</name>
    <dbReference type="NCBI Taxonomy" id="394733"/>
    <lineage>
        <taxon>Bacteria</taxon>
        <taxon>Pseudomonadati</taxon>
        <taxon>Pseudomonadota</taxon>
        <taxon>Alphaproteobacteria</taxon>
        <taxon>Sphingomonadales</taxon>
        <taxon>Sphingomonadaceae</taxon>
        <taxon>Parasphingorhabdus</taxon>
    </lineage>
</organism>
<dbReference type="Pfam" id="PF00106">
    <property type="entry name" value="adh_short"/>
    <property type="match status" value="1"/>
</dbReference>
<dbReference type="CDD" id="cd05325">
    <property type="entry name" value="carb_red_sniffer_like_SDR_c"/>
    <property type="match status" value="1"/>
</dbReference>
<dbReference type="Proteomes" id="UP001500713">
    <property type="component" value="Unassembled WGS sequence"/>
</dbReference>
<sequence length="221" mass="24288">MGTVLIAGANRGIGLEMAKQYADNGWEVIGTAREPEKATELNAIDNVKTMQLDATDDASIESFAQELGDQPIDLYVNNAGIFGPHEFDRDGWLELMNINVVAPVKLANILKNNVAQSNDKKMVVISSQVGSIAENESGEMMYYRSSKAAVNQAWKSLSNQWKDEGLTLTMMHPGWVQTDMGGPNADLTPQESVNGMRQVIDNLDHSQTGAFHDYSGREIPW</sequence>
<dbReference type="InterPro" id="IPR002347">
    <property type="entry name" value="SDR_fam"/>
</dbReference>
<dbReference type="PANTHER" id="PTHR45458:SF1">
    <property type="entry name" value="SHORT CHAIN DEHYDROGENASE"/>
    <property type="match status" value="1"/>
</dbReference>
<evidence type="ECO:0000313" key="1">
    <source>
        <dbReference type="EMBL" id="GAA0466645.1"/>
    </source>
</evidence>
<gene>
    <name evidence="1" type="ORF">GCM10009096_04160</name>
</gene>
<dbReference type="SUPFAM" id="SSF51735">
    <property type="entry name" value="NAD(P)-binding Rossmann-fold domains"/>
    <property type="match status" value="1"/>
</dbReference>
<protein>
    <submittedName>
        <fullName evidence="1">SDR family oxidoreductase</fullName>
    </submittedName>
</protein>
<keyword evidence="2" id="KW-1185">Reference proteome</keyword>